<dbReference type="PANTHER" id="PTHR32379:SF1">
    <property type="entry name" value="GUANIDINOACETATE N-METHYLTRANSFERASE"/>
    <property type="match status" value="1"/>
</dbReference>
<dbReference type="SUPFAM" id="SSF53335">
    <property type="entry name" value="S-adenosyl-L-methionine-dependent methyltransferases"/>
    <property type="match status" value="1"/>
</dbReference>
<evidence type="ECO:0000313" key="3">
    <source>
        <dbReference type="Proteomes" id="UP001176940"/>
    </source>
</evidence>
<dbReference type="InterPro" id="IPR051038">
    <property type="entry name" value="RMT2/GAMT_Mtase"/>
</dbReference>
<dbReference type="PANTHER" id="PTHR32379">
    <property type="entry name" value="GUANIDINOACETATE N-METHYLTRANSFERASE"/>
    <property type="match status" value="1"/>
</dbReference>
<dbReference type="Gene3D" id="3.40.50.150">
    <property type="entry name" value="Vaccinia Virus protein VP39"/>
    <property type="match status" value="1"/>
</dbReference>
<keyword evidence="3" id="KW-1185">Reference proteome</keyword>
<evidence type="ECO:0000256" key="1">
    <source>
        <dbReference type="SAM" id="MobiDB-lite"/>
    </source>
</evidence>
<name>A0ABN9LUL4_9NEOB</name>
<evidence type="ECO:0000313" key="2">
    <source>
        <dbReference type="EMBL" id="CAJ0948064.1"/>
    </source>
</evidence>
<gene>
    <name evidence="2" type="ORF">RIMI_LOCUS11941472</name>
</gene>
<feature type="compositionally biased region" description="Low complexity" evidence="1">
    <location>
        <begin position="34"/>
        <end position="47"/>
    </location>
</feature>
<sequence>MEDSDQQLQPPPPPPQQQRHRPRQKTDGQGKKTSASNRSSRSSSHSTQRSKDSSVVNLWPATDLTPQDPTPPPEPVPVAASDCSSEEDQAGQIQTHLNSSLLAQESLVFVAEDAIDHRSLGASGSSGPPVSGTGVPPSVREPPSDSVAFERSLLRERGFSDKLVSTLMKSRKPVTTKIYVRVRWASRSGAFHLLMMTSSSCLHAAAPAQGYFVCHVEGRAKYCSAKVSGKAHAYRLLKPGGVLTYCNLTSWGEFLKAKYNDIEKMFQETQVPRLLEAGFKQDNIRTTVMDLIPPEECRYYSFPKMITPTIIKA</sequence>
<reference evidence="2" key="1">
    <citation type="submission" date="2023-07" db="EMBL/GenBank/DDBJ databases">
        <authorList>
            <person name="Stuckert A."/>
        </authorList>
    </citation>
    <scope>NUCLEOTIDE SEQUENCE</scope>
</reference>
<protein>
    <submittedName>
        <fullName evidence="2">Uncharacterized protein</fullName>
    </submittedName>
</protein>
<proteinExistence type="predicted"/>
<feature type="region of interest" description="Disordered" evidence="1">
    <location>
        <begin position="119"/>
        <end position="145"/>
    </location>
</feature>
<feature type="region of interest" description="Disordered" evidence="1">
    <location>
        <begin position="1"/>
        <end position="92"/>
    </location>
</feature>
<comment type="caution">
    <text evidence="2">The sequence shown here is derived from an EMBL/GenBank/DDBJ whole genome shotgun (WGS) entry which is preliminary data.</text>
</comment>
<dbReference type="InterPro" id="IPR029063">
    <property type="entry name" value="SAM-dependent_MTases_sf"/>
</dbReference>
<accession>A0ABN9LUL4</accession>
<dbReference type="EMBL" id="CAUEEQ010027667">
    <property type="protein sequence ID" value="CAJ0948064.1"/>
    <property type="molecule type" value="Genomic_DNA"/>
</dbReference>
<feature type="compositionally biased region" description="Low complexity" evidence="1">
    <location>
        <begin position="123"/>
        <end position="138"/>
    </location>
</feature>
<organism evidence="2 3">
    <name type="scientific">Ranitomeya imitator</name>
    <name type="common">mimic poison frog</name>
    <dbReference type="NCBI Taxonomy" id="111125"/>
    <lineage>
        <taxon>Eukaryota</taxon>
        <taxon>Metazoa</taxon>
        <taxon>Chordata</taxon>
        <taxon>Craniata</taxon>
        <taxon>Vertebrata</taxon>
        <taxon>Euteleostomi</taxon>
        <taxon>Amphibia</taxon>
        <taxon>Batrachia</taxon>
        <taxon>Anura</taxon>
        <taxon>Neobatrachia</taxon>
        <taxon>Hyloidea</taxon>
        <taxon>Dendrobatidae</taxon>
        <taxon>Dendrobatinae</taxon>
        <taxon>Ranitomeya</taxon>
    </lineage>
</organism>
<dbReference type="Proteomes" id="UP001176940">
    <property type="component" value="Unassembled WGS sequence"/>
</dbReference>